<keyword evidence="3" id="KW-1185">Reference proteome</keyword>
<proteinExistence type="predicted"/>
<evidence type="ECO:0000313" key="3">
    <source>
        <dbReference type="Proteomes" id="UP000789901"/>
    </source>
</evidence>
<feature type="compositionally biased region" description="Basic and acidic residues" evidence="1">
    <location>
        <begin position="95"/>
        <end position="115"/>
    </location>
</feature>
<gene>
    <name evidence="2" type="ORF">GMARGA_LOCUS12402</name>
</gene>
<protein>
    <submittedName>
        <fullName evidence="2">13304_t:CDS:1</fullName>
    </submittedName>
</protein>
<evidence type="ECO:0000313" key="2">
    <source>
        <dbReference type="EMBL" id="CAG8705378.1"/>
    </source>
</evidence>
<dbReference type="Proteomes" id="UP000789901">
    <property type="component" value="Unassembled WGS sequence"/>
</dbReference>
<dbReference type="InterPro" id="IPR036691">
    <property type="entry name" value="Endo/exonu/phosph_ase_sf"/>
</dbReference>
<feature type="region of interest" description="Disordered" evidence="1">
    <location>
        <begin position="69"/>
        <end position="115"/>
    </location>
</feature>
<feature type="non-terminal residue" evidence="2">
    <location>
        <position position="1"/>
    </location>
</feature>
<comment type="caution">
    <text evidence="2">The sequence shown here is derived from an EMBL/GenBank/DDBJ whole genome shotgun (WGS) entry which is preliminary data.</text>
</comment>
<sequence length="310" mass="36843">NNNQRYSAFIQFEKREEMIKAIGQRVVFQGYNLIWHRLDEQFKKNSEMQEVKESASSKKSFNRLTEYYRKSQGTNYKRNNKAYKENYKKSTQKPRGSERRNSEEGAGYREQKYKKESEEKNFVNAYREVNPEMFESTWERHGSESRIDYVWYKKNANVDAYRCDVVDMENTTKSDHRMSLEKKLEKEWEGNSANESIGQQEELDRKWKVIEEGIIQAAEETLPKKKCAKDCELVGSCEKIKGLKRKARIISKLCRKCKWKSSQGISSENNKKIQIVFEHFGNEERLGVLDIWNADLYKQLTSFWQIVHAQ</sequence>
<accession>A0ABN7V092</accession>
<reference evidence="2 3" key="1">
    <citation type="submission" date="2021-06" db="EMBL/GenBank/DDBJ databases">
        <authorList>
            <person name="Kallberg Y."/>
            <person name="Tangrot J."/>
            <person name="Rosling A."/>
        </authorList>
    </citation>
    <scope>NUCLEOTIDE SEQUENCE [LARGE SCALE GENOMIC DNA]</scope>
    <source>
        <strain evidence="2 3">120-4 pot B 10/14</strain>
    </source>
</reference>
<dbReference type="EMBL" id="CAJVQB010007556">
    <property type="protein sequence ID" value="CAG8705378.1"/>
    <property type="molecule type" value="Genomic_DNA"/>
</dbReference>
<evidence type="ECO:0000256" key="1">
    <source>
        <dbReference type="SAM" id="MobiDB-lite"/>
    </source>
</evidence>
<organism evidence="2 3">
    <name type="scientific">Gigaspora margarita</name>
    <dbReference type="NCBI Taxonomy" id="4874"/>
    <lineage>
        <taxon>Eukaryota</taxon>
        <taxon>Fungi</taxon>
        <taxon>Fungi incertae sedis</taxon>
        <taxon>Mucoromycota</taxon>
        <taxon>Glomeromycotina</taxon>
        <taxon>Glomeromycetes</taxon>
        <taxon>Diversisporales</taxon>
        <taxon>Gigasporaceae</taxon>
        <taxon>Gigaspora</taxon>
    </lineage>
</organism>
<name>A0ABN7V092_GIGMA</name>
<dbReference type="SUPFAM" id="SSF56219">
    <property type="entry name" value="DNase I-like"/>
    <property type="match status" value="1"/>
</dbReference>
<dbReference type="Gene3D" id="3.60.10.10">
    <property type="entry name" value="Endonuclease/exonuclease/phosphatase"/>
    <property type="match status" value="1"/>
</dbReference>